<feature type="compositionally biased region" description="Polar residues" evidence="2">
    <location>
        <begin position="1475"/>
        <end position="1491"/>
    </location>
</feature>
<evidence type="ECO:0000313" key="5">
    <source>
        <dbReference type="Proteomes" id="UP000019471"/>
    </source>
</evidence>
<keyword evidence="5" id="KW-1185">Reference proteome</keyword>
<evidence type="ECO:0000256" key="2">
    <source>
        <dbReference type="SAM" id="MobiDB-lite"/>
    </source>
</evidence>
<dbReference type="Proteomes" id="UP000019471">
    <property type="component" value="Unassembled WGS sequence"/>
</dbReference>
<dbReference type="RefSeq" id="XP_007750415.1">
    <property type="nucleotide sequence ID" value="XM_007752225.1"/>
</dbReference>
<dbReference type="GeneID" id="19196342"/>
<feature type="region of interest" description="Disordered" evidence="2">
    <location>
        <begin position="1443"/>
        <end position="1516"/>
    </location>
</feature>
<dbReference type="Pfam" id="PF24883">
    <property type="entry name" value="NPHP3_N"/>
    <property type="match status" value="1"/>
</dbReference>
<dbReference type="PANTHER" id="PTHR10039">
    <property type="entry name" value="AMELOGENIN"/>
    <property type="match status" value="1"/>
</dbReference>
<reference evidence="4 5" key="1">
    <citation type="submission" date="2013-03" db="EMBL/GenBank/DDBJ databases">
        <title>The Genome Sequence of Cladophialophora psammophila CBS 110553.</title>
        <authorList>
            <consortium name="The Broad Institute Genomics Platform"/>
            <person name="Cuomo C."/>
            <person name="de Hoog S."/>
            <person name="Gorbushina A."/>
            <person name="Walker B."/>
            <person name="Young S.K."/>
            <person name="Zeng Q."/>
            <person name="Gargeya S."/>
            <person name="Fitzgerald M."/>
            <person name="Haas B."/>
            <person name="Abouelleil A."/>
            <person name="Allen A.W."/>
            <person name="Alvarado L."/>
            <person name="Arachchi H.M."/>
            <person name="Berlin A.M."/>
            <person name="Chapman S.B."/>
            <person name="Gainer-Dewar J."/>
            <person name="Goldberg J."/>
            <person name="Griggs A."/>
            <person name="Gujja S."/>
            <person name="Hansen M."/>
            <person name="Howarth C."/>
            <person name="Imamovic A."/>
            <person name="Ireland A."/>
            <person name="Larimer J."/>
            <person name="McCowan C."/>
            <person name="Murphy C."/>
            <person name="Pearson M."/>
            <person name="Poon T.W."/>
            <person name="Priest M."/>
            <person name="Roberts A."/>
            <person name="Saif S."/>
            <person name="Shea T."/>
            <person name="Sisk P."/>
            <person name="Sykes S."/>
            <person name="Wortman J."/>
            <person name="Nusbaum C."/>
            <person name="Birren B."/>
        </authorList>
    </citation>
    <scope>NUCLEOTIDE SEQUENCE [LARGE SCALE GENOMIC DNA]</scope>
    <source>
        <strain evidence="4 5">CBS 110553</strain>
    </source>
</reference>
<evidence type="ECO:0000256" key="1">
    <source>
        <dbReference type="ARBA" id="ARBA00022737"/>
    </source>
</evidence>
<sequence>MANMTFAMPSIPTLNQDFDDARDEFLDQLADEDRNAFRGVDTREQLHNYTAQLAEASQFKKRPAVKILRIVVLLTEALAPCFEALELVTQGVSACASMVWGSISLILKMASPFPAFFAKLGDLLQEVSAHIPPYRKLLELTKSDASPCERPPWNDALSLSLHGLCADLFDLFGNLGKVFTQKDARLKKASLVVPNLLWHPFEARFENFLKKLAVHTEILDSEMLVLAQKPMQAVRPIHEMLLIHSQLSLERMPEHNDILREVNQGMGVAPKSELIDRIWRWLCPPSFADALRGVCSLRQEGTANWLFKLPEYNSWLTTSQGMDGPYEWPAPWLWVRGVPGTGKTVLACATISKLSELAYQKANGSKVISYFFFDHDNPARNSIRSAYASLLAQVLDQCSTSPDILDLFSYAMTRRTRGQDLATKDDMADILKLLTPLLQDWYIVIDAVDECAASESFLRNLLDLRSAGRPRILLFSRPNVSYLHRNVPAADTITVTPELVNADLRCFLSVHLEEMQNLDLFPRGADRDELICFLLTGADGVFKWAQLMIIYLKSDVLDISSRMRLIRDLKRPEKLENMYMRILEVIARKPRVEQIFARRLFVWLVFGKGVGRLDQLQDLLQTLKGKVASDLTLEEQRSYASKFANFEDSIVAICSSLVELRWSEQEPRRRVCRFDHYSAHEFLRLRCSQTCVDADIGVAGTKYLHPPRFEAESELLMACFQYRQMQQFHRPSSRSSFQAVSYTILDNTRPFLRYATLLWVAHLKQPSNATGKTLDALIQTLRTFLADGAGMLAWVEALYIYQADTKRIFDDLGRWASKLPTGPTSSSGPFSQKLNEIAHLVHALVRDLHQLDKAGKAKLLRNPGQLWTEITAFSNSPFFARPSATTAPQAAPEGNRLSRGSSAPFAQISREKADEDIFAILKIWPSAVFDSATKNGYSPNAGESSGMYQGWIAQYQLWSIRPANPVLNEEWDFPLGVQEISSYVAIAQSGSTTNCLGFFNSASAEADTVPINRQFPISIGQNLDMFTVLHKVYASHRNHLFSPETCRTNPCNWYCKRLPIIYDARSVSVFQPLDRCVQDSRSSGVASRESRTVFKAGRPAASRIFVHNDLVIYQGVASSNYDRGLDHYSGGFVNESSFMAIFKVEAYGRGCSVKVIAVLDGLDFANVFNSCTFHPTLPLVGLIWHTGIFYHCAALWSFATPSRERKFGASYVTPKDFQIDTIYTSTVLVDCGPVARVQFSGRGSELLVEFLFHYLPGVFELEESAAYHAAVAARERSMKHRIEQISGFSRRGCGLDGTQTRFPGPLGARQQQDGLVVHRDGAISLHVSKLDLARRSVVKPTRNVDSRKEQTASSRAVSSDVDHLRVSVRSPTRTRQDKIALILKQAKRPDHEFSGLIRDPRPTASTGDVRAMAPCRWMHIGSLHHQVQDETQALQVSSSTTVDASSFSSSSSSSSSPSSSSSSSSSSPSSPPSSLLQDLNQQQHATNSLFSHQKRLRSALGHEPPEEAGPSKKPRF</sequence>
<feature type="domain" description="Nephrocystin 3-like N-terminal" evidence="3">
    <location>
        <begin position="301"/>
        <end position="477"/>
    </location>
</feature>
<dbReference type="InterPro" id="IPR027417">
    <property type="entry name" value="P-loop_NTPase"/>
</dbReference>
<evidence type="ECO:0000259" key="3">
    <source>
        <dbReference type="Pfam" id="PF24883"/>
    </source>
</evidence>
<dbReference type="HOGENOM" id="CLU_245872_0_0_1"/>
<proteinExistence type="predicted"/>
<organism evidence="4 5">
    <name type="scientific">Cladophialophora psammophila CBS 110553</name>
    <dbReference type="NCBI Taxonomy" id="1182543"/>
    <lineage>
        <taxon>Eukaryota</taxon>
        <taxon>Fungi</taxon>
        <taxon>Dikarya</taxon>
        <taxon>Ascomycota</taxon>
        <taxon>Pezizomycotina</taxon>
        <taxon>Eurotiomycetes</taxon>
        <taxon>Chaetothyriomycetidae</taxon>
        <taxon>Chaetothyriales</taxon>
        <taxon>Herpotrichiellaceae</taxon>
        <taxon>Cladophialophora</taxon>
    </lineage>
</organism>
<dbReference type="OrthoDB" id="4142738at2759"/>
<dbReference type="PANTHER" id="PTHR10039:SF14">
    <property type="entry name" value="NACHT DOMAIN-CONTAINING PROTEIN"/>
    <property type="match status" value="1"/>
</dbReference>
<dbReference type="Gene3D" id="3.40.50.300">
    <property type="entry name" value="P-loop containing nucleotide triphosphate hydrolases"/>
    <property type="match status" value="1"/>
</dbReference>
<dbReference type="InterPro" id="IPR056884">
    <property type="entry name" value="NPHP3-like_N"/>
</dbReference>
<name>W9W5J9_9EURO</name>
<comment type="caution">
    <text evidence="4">The sequence shown here is derived from an EMBL/GenBank/DDBJ whole genome shotgun (WGS) entry which is preliminary data.</text>
</comment>
<gene>
    <name evidence="4" type="ORF">A1O5_11653</name>
</gene>
<dbReference type="EMBL" id="AMGX01000027">
    <property type="protein sequence ID" value="EXJ63332.1"/>
    <property type="molecule type" value="Genomic_DNA"/>
</dbReference>
<dbReference type="eggNOG" id="ENOG502SKJH">
    <property type="taxonomic scope" value="Eukaryota"/>
</dbReference>
<evidence type="ECO:0000313" key="4">
    <source>
        <dbReference type="EMBL" id="EXJ63332.1"/>
    </source>
</evidence>
<protein>
    <recommendedName>
        <fullName evidence="3">Nephrocystin 3-like N-terminal domain-containing protein</fullName>
    </recommendedName>
</protein>
<feature type="region of interest" description="Disordered" evidence="2">
    <location>
        <begin position="883"/>
        <end position="903"/>
    </location>
</feature>
<feature type="compositionally biased region" description="Low complexity" evidence="2">
    <location>
        <begin position="1445"/>
        <end position="1474"/>
    </location>
</feature>
<dbReference type="SUPFAM" id="SSF52540">
    <property type="entry name" value="P-loop containing nucleoside triphosphate hydrolases"/>
    <property type="match status" value="1"/>
</dbReference>
<accession>W9W5J9</accession>
<keyword evidence="1" id="KW-0677">Repeat</keyword>